<gene>
    <name evidence="1" type="ORF">pdam_00013184</name>
</gene>
<reference evidence="1 2" key="1">
    <citation type="journal article" date="2018" name="Sci. Rep.">
        <title>Comparative analysis of the Pocillopora damicornis genome highlights role of immune system in coral evolution.</title>
        <authorList>
            <person name="Cunning R."/>
            <person name="Bay R.A."/>
            <person name="Gillette P."/>
            <person name="Baker A.C."/>
            <person name="Traylor-Knowles N."/>
        </authorList>
    </citation>
    <scope>NUCLEOTIDE SEQUENCE [LARGE SCALE GENOMIC DNA]</scope>
    <source>
        <strain evidence="1">RSMAS</strain>
        <tissue evidence="1">Whole animal</tissue>
    </source>
</reference>
<organism evidence="1 2">
    <name type="scientific">Pocillopora damicornis</name>
    <name type="common">Cauliflower coral</name>
    <name type="synonym">Millepora damicornis</name>
    <dbReference type="NCBI Taxonomy" id="46731"/>
    <lineage>
        <taxon>Eukaryota</taxon>
        <taxon>Metazoa</taxon>
        <taxon>Cnidaria</taxon>
        <taxon>Anthozoa</taxon>
        <taxon>Hexacorallia</taxon>
        <taxon>Scleractinia</taxon>
        <taxon>Astrocoeniina</taxon>
        <taxon>Pocilloporidae</taxon>
        <taxon>Pocillopora</taxon>
    </lineage>
</organism>
<sequence>MCLSLETGEKSKETEVGVSGAVNVATGDVRVNGEVVPDADKTNYVMVIPISDGAVIGHAIVFKQLSMGFTTEVTLTR</sequence>
<accession>A0A3M6ULH4</accession>
<evidence type="ECO:0000313" key="1">
    <source>
        <dbReference type="EMBL" id="RMX54472.1"/>
    </source>
</evidence>
<dbReference type="AlphaFoldDB" id="A0A3M6ULH4"/>
<proteinExistence type="predicted"/>
<dbReference type="EMBL" id="RCHS01001257">
    <property type="protein sequence ID" value="RMX54472.1"/>
    <property type="molecule type" value="Genomic_DNA"/>
</dbReference>
<keyword evidence="2" id="KW-1185">Reference proteome</keyword>
<evidence type="ECO:0000313" key="2">
    <source>
        <dbReference type="Proteomes" id="UP000275408"/>
    </source>
</evidence>
<comment type="caution">
    <text evidence="1">The sequence shown here is derived from an EMBL/GenBank/DDBJ whole genome shotgun (WGS) entry which is preliminary data.</text>
</comment>
<name>A0A3M6ULH4_POCDA</name>
<dbReference type="Proteomes" id="UP000275408">
    <property type="component" value="Unassembled WGS sequence"/>
</dbReference>
<protein>
    <submittedName>
        <fullName evidence="1">Uncharacterized protein</fullName>
    </submittedName>
</protein>